<organism>
    <name type="scientific">Salmo salar</name>
    <name type="common">Atlantic salmon</name>
    <dbReference type="NCBI Taxonomy" id="8030"/>
    <lineage>
        <taxon>Eukaryota</taxon>
        <taxon>Metazoa</taxon>
        <taxon>Chordata</taxon>
        <taxon>Craniata</taxon>
        <taxon>Vertebrata</taxon>
        <taxon>Euteleostomi</taxon>
        <taxon>Actinopterygii</taxon>
        <taxon>Neopterygii</taxon>
        <taxon>Teleostei</taxon>
        <taxon>Protacanthopterygii</taxon>
        <taxon>Salmoniformes</taxon>
        <taxon>Salmonidae</taxon>
        <taxon>Salmoninae</taxon>
        <taxon>Salmo</taxon>
    </lineage>
</organism>
<sequence>PKRKQGAAGDDKEEPQRRR</sequence>
<reference key="1">
    <citation type="journal article" date="1992" name="Cell. Mol. Biol.">
        <title>Purification of the Atlantic salmon hepatic 21 kDa protein and classification as a high mobility group chromatin protein.</title>
        <authorList>
            <person name="Waters S."/>
            <person name="Khamis M."/>
            <person name="von der Decken A."/>
        </authorList>
    </citation>
    <scope>PROTEIN SEQUENCE</scope>
</reference>
<accession>Q9PRG2</accession>
<proteinExistence type="evidence at protein level"/>
<dbReference type="PIR" id="A48408">
    <property type="entry name" value="A48408"/>
</dbReference>
<reference key="2">
    <citation type="journal article" date="1993" name="Acta Biochim. Pol.">
        <title>Modulation of hepatic chromatin structure in response to 17-beta estradiol induced activation of the vitellogenin gene regions in Atlantic salmon, Salmo salar.</title>
        <authorList>
            <person name="von der Decken A."/>
            <person name="Waters S."/>
        </authorList>
    </citation>
    <scope>PROTEIN SEQUENCE</scope>
</reference>
<protein>
    <submittedName>
        <fullName>21 kDa high mobility group protein homolog</fullName>
    </submittedName>
</protein>
<name>Q9PRG2_SALSA</name>
<dbReference type="AlphaFoldDB" id="Q9PRG2"/>
<keyword id="KW-0903">Direct protein sequencing</keyword>